<gene>
    <name evidence="1" type="ORF">M9H77_03422</name>
</gene>
<accession>A0ACC0CBE1</accession>
<protein>
    <submittedName>
        <fullName evidence="1">Uncharacterized protein</fullName>
    </submittedName>
</protein>
<comment type="caution">
    <text evidence="1">The sequence shown here is derived from an EMBL/GenBank/DDBJ whole genome shotgun (WGS) entry which is preliminary data.</text>
</comment>
<keyword evidence="2" id="KW-1185">Reference proteome</keyword>
<name>A0ACC0CBE1_CATRO</name>
<proteinExistence type="predicted"/>
<dbReference type="Proteomes" id="UP001060085">
    <property type="component" value="Linkage Group LG01"/>
</dbReference>
<evidence type="ECO:0000313" key="2">
    <source>
        <dbReference type="Proteomes" id="UP001060085"/>
    </source>
</evidence>
<evidence type="ECO:0000313" key="1">
    <source>
        <dbReference type="EMBL" id="KAI5682194.1"/>
    </source>
</evidence>
<organism evidence="1 2">
    <name type="scientific">Catharanthus roseus</name>
    <name type="common">Madagascar periwinkle</name>
    <name type="synonym">Vinca rosea</name>
    <dbReference type="NCBI Taxonomy" id="4058"/>
    <lineage>
        <taxon>Eukaryota</taxon>
        <taxon>Viridiplantae</taxon>
        <taxon>Streptophyta</taxon>
        <taxon>Embryophyta</taxon>
        <taxon>Tracheophyta</taxon>
        <taxon>Spermatophyta</taxon>
        <taxon>Magnoliopsida</taxon>
        <taxon>eudicotyledons</taxon>
        <taxon>Gunneridae</taxon>
        <taxon>Pentapetalae</taxon>
        <taxon>asterids</taxon>
        <taxon>lamiids</taxon>
        <taxon>Gentianales</taxon>
        <taxon>Apocynaceae</taxon>
        <taxon>Rauvolfioideae</taxon>
        <taxon>Vinceae</taxon>
        <taxon>Catharanthinae</taxon>
        <taxon>Catharanthus</taxon>
    </lineage>
</organism>
<reference evidence="2" key="1">
    <citation type="journal article" date="2023" name="Nat. Plants">
        <title>Single-cell RNA sequencing provides a high-resolution roadmap for understanding the multicellular compartmentation of specialized metabolism.</title>
        <authorList>
            <person name="Sun S."/>
            <person name="Shen X."/>
            <person name="Li Y."/>
            <person name="Li Y."/>
            <person name="Wang S."/>
            <person name="Li R."/>
            <person name="Zhang H."/>
            <person name="Shen G."/>
            <person name="Guo B."/>
            <person name="Wei J."/>
            <person name="Xu J."/>
            <person name="St-Pierre B."/>
            <person name="Chen S."/>
            <person name="Sun C."/>
        </authorList>
    </citation>
    <scope>NUCLEOTIDE SEQUENCE [LARGE SCALE GENOMIC DNA]</scope>
</reference>
<sequence>MPENIFYFQFPFHSIKTPNQLLSAGQSLFTYRSSTGPCLRLAQGLIKVWLLMLRSNPVPEFKTFDSYYLTWYDSSHGTDGPYGEPLQEGLSGGFSPFYEEAGDGFLSGYWYSGNRETEEVELACNGDGNWEYEYASYFGSGWGEDMVPRGYGDGESELCNIVEKADEGEQPEGSFSSFADDMEGGLSVKQWSGYHLEFEDGINDCYSFSSKQNKTPARNNEEEDPWSMGLWESERYNVLVPLRCDGANGIKPKLNIKASRSGLSNGSGGTYEPGSPLPRPPDPHLLSPPCSGSSSPRLPRCGGAGARPLRVPPPGNLRAPLFTPRAPCSVGDDNGPSKTPVVRVMIDPQRVKKGHPYCAFFIEVRPPHE</sequence>
<dbReference type="EMBL" id="CM044701">
    <property type="protein sequence ID" value="KAI5682194.1"/>
    <property type="molecule type" value="Genomic_DNA"/>
</dbReference>